<dbReference type="AlphaFoldDB" id="A0A2M9Q2U4"/>
<proteinExistence type="predicted"/>
<sequence>MLVTKALSQDVMVLFILRSSIADPQGVAQSPLQSTYILDNVLTNVILNFFLNFTNVKILNF</sequence>
<evidence type="ECO:0000313" key="1">
    <source>
        <dbReference type="EMBL" id="PJO42383.1"/>
    </source>
</evidence>
<dbReference type="Proteomes" id="UP000232101">
    <property type="component" value="Unassembled WGS sequence"/>
</dbReference>
<organism evidence="1 2">
    <name type="scientific">Lysinibacillus xylanilyticus</name>
    <dbReference type="NCBI Taxonomy" id="582475"/>
    <lineage>
        <taxon>Bacteria</taxon>
        <taxon>Bacillati</taxon>
        <taxon>Bacillota</taxon>
        <taxon>Bacilli</taxon>
        <taxon>Bacillales</taxon>
        <taxon>Bacillaceae</taxon>
        <taxon>Lysinibacillus</taxon>
    </lineage>
</organism>
<name>A0A2M9Q2U4_9BACI</name>
<comment type="caution">
    <text evidence="1">The sequence shown here is derived from an EMBL/GenBank/DDBJ whole genome shotgun (WGS) entry which is preliminary data.</text>
</comment>
<dbReference type="EMBL" id="PHQY01000654">
    <property type="protein sequence ID" value="PJO42383.1"/>
    <property type="molecule type" value="Genomic_DNA"/>
</dbReference>
<gene>
    <name evidence="1" type="ORF">CWD94_17870</name>
</gene>
<accession>A0A2M9Q2U4</accession>
<evidence type="ECO:0000313" key="2">
    <source>
        <dbReference type="Proteomes" id="UP000232101"/>
    </source>
</evidence>
<reference evidence="1 2" key="1">
    <citation type="submission" date="2017-11" db="EMBL/GenBank/DDBJ databases">
        <title>Bacterial isolate from king chilli rhizosphere.</title>
        <authorList>
            <person name="Takhelmayum P."/>
            <person name="Sarangthem I."/>
        </authorList>
    </citation>
    <scope>NUCLEOTIDE SEQUENCE [LARGE SCALE GENOMIC DNA]</scope>
    <source>
        <strain evidence="2">t26</strain>
    </source>
</reference>
<dbReference type="STRING" id="582475.ACZ11_20720"/>
<protein>
    <submittedName>
        <fullName evidence="1">Uncharacterized protein</fullName>
    </submittedName>
</protein>